<dbReference type="PANTHER" id="PTHR43537:SF45">
    <property type="entry name" value="GNTR FAMILY REGULATORY PROTEIN"/>
    <property type="match status" value="1"/>
</dbReference>
<name>A0A9X4RFS7_9ACTN</name>
<evidence type="ECO:0000256" key="1">
    <source>
        <dbReference type="ARBA" id="ARBA00023015"/>
    </source>
</evidence>
<protein>
    <submittedName>
        <fullName evidence="6">GntR family transcriptional regulator</fullName>
    </submittedName>
</protein>
<sequence>MTEATRAAGTEQTGQSKSEFAYQQIRAKIVDGQWSAGHRLVLSRVAAELGVSVVPVREAVRRLEAESLVTFERNVGATVARLDLDEYRWTMETLAIVESAATGYSAPLLDRAARARARAINDEMRACLARFDPEEFTALNARFHQELCAQCPNPHLLDLVGRGWARLTVLRSSTFVFVPGRAEESVAEHDRILDLIEAEAPRAEIESAARAHRENTLHLVLANQPSATKPPGAQRPKGRSQR</sequence>
<organism evidence="6 7">
    <name type="scientific">Speluncibacter jeojiensis</name>
    <dbReference type="NCBI Taxonomy" id="2710754"/>
    <lineage>
        <taxon>Bacteria</taxon>
        <taxon>Bacillati</taxon>
        <taxon>Actinomycetota</taxon>
        <taxon>Actinomycetes</taxon>
        <taxon>Mycobacteriales</taxon>
        <taxon>Speluncibacteraceae</taxon>
        <taxon>Speluncibacter</taxon>
    </lineage>
</organism>
<dbReference type="Proteomes" id="UP001152755">
    <property type="component" value="Unassembled WGS sequence"/>
</dbReference>
<dbReference type="InterPro" id="IPR008920">
    <property type="entry name" value="TF_FadR/GntR_C"/>
</dbReference>
<keyword evidence="1" id="KW-0805">Transcription regulation</keyword>
<evidence type="ECO:0000256" key="4">
    <source>
        <dbReference type="SAM" id="MobiDB-lite"/>
    </source>
</evidence>
<evidence type="ECO:0000313" key="7">
    <source>
        <dbReference type="Proteomes" id="UP001152755"/>
    </source>
</evidence>
<dbReference type="AlphaFoldDB" id="A0A9X4RFS7"/>
<reference evidence="6" key="1">
    <citation type="submission" date="2022-08" db="EMBL/GenBank/DDBJ databases">
        <title>Genome analysis of Corynebacteriales strain.</title>
        <authorList>
            <person name="Lee S.D."/>
        </authorList>
    </citation>
    <scope>NUCLEOTIDE SEQUENCE</scope>
    <source>
        <strain evidence="6">D3-21</strain>
    </source>
</reference>
<keyword evidence="3" id="KW-0804">Transcription</keyword>
<keyword evidence="7" id="KW-1185">Reference proteome</keyword>
<feature type="domain" description="HTH gntR-type" evidence="5">
    <location>
        <begin position="15"/>
        <end position="82"/>
    </location>
</feature>
<dbReference type="Gene3D" id="1.10.10.10">
    <property type="entry name" value="Winged helix-like DNA-binding domain superfamily/Winged helix DNA-binding domain"/>
    <property type="match status" value="1"/>
</dbReference>
<dbReference type="SUPFAM" id="SSF48008">
    <property type="entry name" value="GntR ligand-binding domain-like"/>
    <property type="match status" value="1"/>
</dbReference>
<evidence type="ECO:0000256" key="3">
    <source>
        <dbReference type="ARBA" id="ARBA00023163"/>
    </source>
</evidence>
<feature type="region of interest" description="Disordered" evidence="4">
    <location>
        <begin position="220"/>
        <end position="242"/>
    </location>
</feature>
<dbReference type="RefSeq" id="WP_332520781.1">
    <property type="nucleotide sequence ID" value="NZ_JANRHA010000021.1"/>
</dbReference>
<dbReference type="PANTHER" id="PTHR43537">
    <property type="entry name" value="TRANSCRIPTIONAL REGULATOR, GNTR FAMILY"/>
    <property type="match status" value="1"/>
</dbReference>
<proteinExistence type="predicted"/>
<dbReference type="CDD" id="cd07377">
    <property type="entry name" value="WHTH_GntR"/>
    <property type="match status" value="1"/>
</dbReference>
<dbReference type="PROSITE" id="PS50949">
    <property type="entry name" value="HTH_GNTR"/>
    <property type="match status" value="1"/>
</dbReference>
<dbReference type="Pfam" id="PF00392">
    <property type="entry name" value="GntR"/>
    <property type="match status" value="1"/>
</dbReference>
<dbReference type="InterPro" id="IPR000524">
    <property type="entry name" value="Tscrpt_reg_HTH_GntR"/>
</dbReference>
<dbReference type="GO" id="GO:0003700">
    <property type="term" value="F:DNA-binding transcription factor activity"/>
    <property type="evidence" value="ECO:0007669"/>
    <property type="project" value="InterPro"/>
</dbReference>
<comment type="caution">
    <text evidence="6">The sequence shown here is derived from an EMBL/GenBank/DDBJ whole genome shotgun (WGS) entry which is preliminary data.</text>
</comment>
<keyword evidence="2" id="KW-0238">DNA-binding</keyword>
<dbReference type="Gene3D" id="1.20.120.530">
    <property type="entry name" value="GntR ligand-binding domain-like"/>
    <property type="match status" value="1"/>
</dbReference>
<dbReference type="InterPro" id="IPR036388">
    <property type="entry name" value="WH-like_DNA-bd_sf"/>
</dbReference>
<dbReference type="InterPro" id="IPR011711">
    <property type="entry name" value="GntR_C"/>
</dbReference>
<dbReference type="SUPFAM" id="SSF46785">
    <property type="entry name" value="Winged helix' DNA-binding domain"/>
    <property type="match status" value="1"/>
</dbReference>
<dbReference type="SMART" id="SM00895">
    <property type="entry name" value="FCD"/>
    <property type="match status" value="1"/>
</dbReference>
<dbReference type="Pfam" id="PF07729">
    <property type="entry name" value="FCD"/>
    <property type="match status" value="1"/>
</dbReference>
<dbReference type="SMART" id="SM00345">
    <property type="entry name" value="HTH_GNTR"/>
    <property type="match status" value="1"/>
</dbReference>
<evidence type="ECO:0000313" key="6">
    <source>
        <dbReference type="EMBL" id="MDG3017018.1"/>
    </source>
</evidence>
<evidence type="ECO:0000259" key="5">
    <source>
        <dbReference type="PROSITE" id="PS50949"/>
    </source>
</evidence>
<dbReference type="GO" id="GO:0003677">
    <property type="term" value="F:DNA binding"/>
    <property type="evidence" value="ECO:0007669"/>
    <property type="project" value="UniProtKB-KW"/>
</dbReference>
<evidence type="ECO:0000256" key="2">
    <source>
        <dbReference type="ARBA" id="ARBA00023125"/>
    </source>
</evidence>
<dbReference type="InterPro" id="IPR036390">
    <property type="entry name" value="WH_DNA-bd_sf"/>
</dbReference>
<dbReference type="EMBL" id="JANRHA010000021">
    <property type="protein sequence ID" value="MDG3017018.1"/>
    <property type="molecule type" value="Genomic_DNA"/>
</dbReference>
<accession>A0A9X4RFS7</accession>
<gene>
    <name evidence="6" type="ORF">NVS88_20905</name>
</gene>